<dbReference type="RefSeq" id="WP_202243378.1">
    <property type="nucleotide sequence ID" value="NZ_JAESIY010000003.1"/>
</dbReference>
<evidence type="ECO:0000313" key="1">
    <source>
        <dbReference type="EMBL" id="MBL3655692.1"/>
    </source>
</evidence>
<accession>A0A937K0L1</accession>
<organism evidence="1 2">
    <name type="scientific">Fulvivirga sediminis</name>
    <dbReference type="NCBI Taxonomy" id="2803949"/>
    <lineage>
        <taxon>Bacteria</taxon>
        <taxon>Pseudomonadati</taxon>
        <taxon>Bacteroidota</taxon>
        <taxon>Cytophagia</taxon>
        <taxon>Cytophagales</taxon>
        <taxon>Fulvivirgaceae</taxon>
        <taxon>Fulvivirga</taxon>
    </lineage>
</organism>
<dbReference type="EMBL" id="JAESIY010000003">
    <property type="protein sequence ID" value="MBL3655692.1"/>
    <property type="molecule type" value="Genomic_DNA"/>
</dbReference>
<dbReference type="Proteomes" id="UP000659388">
    <property type="component" value="Unassembled WGS sequence"/>
</dbReference>
<proteinExistence type="predicted"/>
<reference evidence="1" key="1">
    <citation type="submission" date="2021-01" db="EMBL/GenBank/DDBJ databases">
        <title>Fulvivirga kasyanovii gen. nov., sp nov., a novel member of the phylum Bacteroidetes isolated from seawater in a mussel farm.</title>
        <authorList>
            <person name="Zhao L.-H."/>
            <person name="Wang Z.-J."/>
        </authorList>
    </citation>
    <scope>NUCLEOTIDE SEQUENCE</scope>
    <source>
        <strain evidence="1">2943</strain>
    </source>
</reference>
<protein>
    <submittedName>
        <fullName evidence="1">Uncharacterized protein</fullName>
    </submittedName>
</protein>
<evidence type="ECO:0000313" key="2">
    <source>
        <dbReference type="Proteomes" id="UP000659388"/>
    </source>
</evidence>
<dbReference type="SUPFAM" id="SSF50998">
    <property type="entry name" value="Quinoprotein alcohol dehydrogenase-like"/>
    <property type="match status" value="1"/>
</dbReference>
<comment type="caution">
    <text evidence="1">The sequence shown here is derived from an EMBL/GenBank/DDBJ whole genome shotgun (WGS) entry which is preliminary data.</text>
</comment>
<dbReference type="PANTHER" id="PTHR42754">
    <property type="entry name" value="ENDOGLUCANASE"/>
    <property type="match status" value="1"/>
</dbReference>
<name>A0A937K0L1_9BACT</name>
<dbReference type="AlphaFoldDB" id="A0A937K0L1"/>
<dbReference type="InterPro" id="IPR011047">
    <property type="entry name" value="Quinoprotein_ADH-like_sf"/>
</dbReference>
<keyword evidence="2" id="KW-1185">Reference proteome</keyword>
<dbReference type="PANTHER" id="PTHR42754:SF1">
    <property type="entry name" value="LIPOPROTEIN"/>
    <property type="match status" value="1"/>
</dbReference>
<gene>
    <name evidence="1" type="ORF">JL102_06105</name>
</gene>
<sequence>MKEKLIVIGLFFILCTACDTENNIETYYSDYFIKYYGVDGDQEGVDFEVLPDGYLVLGKNVYTNTVFLVRTDFSGNELWSKQFGEGADEVVDMVVNPDAGYMVVANTRAGTPNSKVMVFNVDNQGSVVQLDTFGLAGYDVHASSITTTRSGRFIITGYTNKVSTTGNLDVSDLFSFEIDENMTAQSLWRSTYGWDGEDLGIKILERDNGYVFFGTTDHKTSNNIPRDRTNMFLFPINSIGDQTSTFPLQLYGTNAAEVAADIVGLRDGGYAMVGASINGARRTPFMVRVTSNGTTIFQNQFTDIGSMELKSVVQSADGNFLVLGVLYEDNGSNITILKIAADGRLLWYRLFGGEDSNLPGRIKELEDGSILFVSTIELENQTKMALIKVTPAGELTHQ</sequence>